<proteinExistence type="predicted"/>
<protein>
    <submittedName>
        <fullName evidence="1">Heme-binding protein</fullName>
    </submittedName>
</protein>
<dbReference type="EMBL" id="JAZDQV010000009">
    <property type="protein sequence ID" value="MEE1878072.1"/>
    <property type="molecule type" value="Genomic_DNA"/>
</dbReference>
<gene>
    <name evidence="1" type="ORF">VRS74_10300</name>
</gene>
<organism evidence="1 2">
    <name type="scientific">Altererythrobacter litoralis</name>
    <dbReference type="NCBI Taxonomy" id="3113904"/>
    <lineage>
        <taxon>Bacteria</taxon>
        <taxon>Pseudomonadati</taxon>
        <taxon>Pseudomonadota</taxon>
        <taxon>Alphaproteobacteria</taxon>
        <taxon>Sphingomonadales</taxon>
        <taxon>Erythrobacteraceae</taxon>
        <taxon>Altererythrobacter</taxon>
    </lineage>
</organism>
<dbReference type="Proteomes" id="UP001343492">
    <property type="component" value="Unassembled WGS sequence"/>
</dbReference>
<name>A0ABU7GGI8_9SPHN</name>
<dbReference type="PANTHER" id="PTHR11220:SF58">
    <property type="entry name" value="SOUL HEME-BINDING FAMILY PROTEIN"/>
    <property type="match status" value="1"/>
</dbReference>
<comment type="caution">
    <text evidence="1">The sequence shown here is derived from an EMBL/GenBank/DDBJ whole genome shotgun (WGS) entry which is preliminary data.</text>
</comment>
<reference evidence="1 2" key="1">
    <citation type="submission" date="2024-01" db="EMBL/GenBank/DDBJ databases">
        <title>The genome sequence of Erythrobacteraceae sp. strain 1XM1-14.</title>
        <authorList>
            <person name="Liu Y."/>
        </authorList>
    </citation>
    <scope>NUCLEOTIDE SEQUENCE [LARGE SCALE GENOMIC DNA]</scope>
    <source>
        <strain evidence="1 2">1XM1-14</strain>
    </source>
</reference>
<dbReference type="PANTHER" id="PTHR11220">
    <property type="entry name" value="HEME-BINDING PROTEIN-RELATED"/>
    <property type="match status" value="1"/>
</dbReference>
<accession>A0ABU7GGI8</accession>
<dbReference type="InterPro" id="IPR006917">
    <property type="entry name" value="SOUL_heme-bd"/>
</dbReference>
<dbReference type="SUPFAM" id="SSF55136">
    <property type="entry name" value="Probable bacterial effector-binding domain"/>
    <property type="match status" value="1"/>
</dbReference>
<dbReference type="RefSeq" id="WP_354145175.1">
    <property type="nucleotide sequence ID" value="NZ_JAZDQV010000009.1"/>
</dbReference>
<keyword evidence="2" id="KW-1185">Reference proteome</keyword>
<sequence length="186" mass="20999">MASNVETPDYEILAKDGQIEVRHYESMIVAEANVEGEREQAIGRGFRIIANYIFGNNLASEKVAMTAPVTQQPSEKIAMTAPVTQKLDGNAWKVRFVMPSEYTMETLPRPVSPEVELIEVPSKRLAAIQFSGFADEDALDRHTEQLQDYIQQKGLSPSGEPVYAFYNDPWTLPFMRRNEVMIEIAE</sequence>
<dbReference type="Pfam" id="PF04832">
    <property type="entry name" value="SOUL"/>
    <property type="match status" value="1"/>
</dbReference>
<evidence type="ECO:0000313" key="1">
    <source>
        <dbReference type="EMBL" id="MEE1878072.1"/>
    </source>
</evidence>
<dbReference type="InterPro" id="IPR011256">
    <property type="entry name" value="Reg_factor_effector_dom_sf"/>
</dbReference>
<dbReference type="Gene3D" id="3.20.80.10">
    <property type="entry name" value="Regulatory factor, effector binding domain"/>
    <property type="match status" value="1"/>
</dbReference>
<evidence type="ECO:0000313" key="2">
    <source>
        <dbReference type="Proteomes" id="UP001343492"/>
    </source>
</evidence>